<evidence type="ECO:0000256" key="1">
    <source>
        <dbReference type="SAM" id="SignalP"/>
    </source>
</evidence>
<dbReference type="NCBIfam" id="NF033208">
    <property type="entry name" value="choice_anch_E"/>
    <property type="match status" value="1"/>
</dbReference>
<dbReference type="Pfam" id="PF07589">
    <property type="entry name" value="PEP-CTERM"/>
    <property type="match status" value="1"/>
</dbReference>
<protein>
    <submittedName>
        <fullName evidence="3">Choice-of-anchor E domain-containing protein</fullName>
    </submittedName>
</protein>
<name>A0AAF0C6T9_9GAMM</name>
<dbReference type="Proteomes" id="UP000032568">
    <property type="component" value="Chromosome pTact"/>
</dbReference>
<dbReference type="AlphaFoldDB" id="A0AAF0C6T9"/>
<accession>A0AAF0C6T9</accession>
<evidence type="ECO:0000313" key="3">
    <source>
        <dbReference type="EMBL" id="WDE02656.1"/>
    </source>
</evidence>
<organism evidence="3 4">
    <name type="scientific">Thalassomonas actiniarum</name>
    <dbReference type="NCBI Taxonomy" id="485447"/>
    <lineage>
        <taxon>Bacteria</taxon>
        <taxon>Pseudomonadati</taxon>
        <taxon>Pseudomonadota</taxon>
        <taxon>Gammaproteobacteria</taxon>
        <taxon>Alteromonadales</taxon>
        <taxon>Colwelliaceae</taxon>
        <taxon>Thalassomonas</taxon>
    </lineage>
</organism>
<keyword evidence="1" id="KW-0732">Signal</keyword>
<reference evidence="3 4" key="2">
    <citation type="journal article" date="2022" name="Mar. Drugs">
        <title>Bioassay-Guided Fractionation Leads to the Detection of Cholic Acid Generated by the Rare Thalassomonas sp.</title>
        <authorList>
            <person name="Pheiffer F."/>
            <person name="Schneider Y.K."/>
            <person name="Hansen E.H."/>
            <person name="Andersen J.H."/>
            <person name="Isaksson J."/>
            <person name="Busche T."/>
            <person name="R C."/>
            <person name="Kalinowski J."/>
            <person name="Zyl L.V."/>
            <person name="Trindade M."/>
        </authorList>
    </citation>
    <scope>NUCLEOTIDE SEQUENCE [LARGE SCALE GENOMIC DNA]</scope>
    <source>
        <strain evidence="3 4">A5K-106</strain>
    </source>
</reference>
<dbReference type="NCBIfam" id="TIGR02595">
    <property type="entry name" value="PEP_CTERM"/>
    <property type="match status" value="1"/>
</dbReference>
<dbReference type="KEGG" id="tact:SG35_030090"/>
<proteinExistence type="predicted"/>
<evidence type="ECO:0000259" key="2">
    <source>
        <dbReference type="Pfam" id="PF07589"/>
    </source>
</evidence>
<gene>
    <name evidence="3" type="ORF">SG35_030090</name>
</gene>
<dbReference type="RefSeq" id="WP_053043403.1">
    <property type="nucleotide sequence ID" value="NZ_CP059736.1"/>
</dbReference>
<dbReference type="InterPro" id="IPR013424">
    <property type="entry name" value="Ice-binding_C"/>
</dbReference>
<evidence type="ECO:0000313" key="4">
    <source>
        <dbReference type="Proteomes" id="UP000032568"/>
    </source>
</evidence>
<reference evidence="3 4" key="1">
    <citation type="journal article" date="2015" name="Genome Announc.">
        <title>Draft Genome Sequences of Marine Isolates of Thalassomonas viridans and Thalassomonas actiniarum.</title>
        <authorList>
            <person name="Olonade I."/>
            <person name="van Zyl L.J."/>
            <person name="Trindade M."/>
        </authorList>
    </citation>
    <scope>NUCLEOTIDE SEQUENCE [LARGE SCALE GENOMIC DNA]</scope>
    <source>
        <strain evidence="3 4">A5K-106</strain>
    </source>
</reference>
<keyword evidence="4" id="KW-1185">Reference proteome</keyword>
<feature type="domain" description="Ice-binding protein C-terminal" evidence="2">
    <location>
        <begin position="214"/>
        <end position="236"/>
    </location>
</feature>
<feature type="chain" id="PRO_5042005953" evidence="1">
    <location>
        <begin position="30"/>
        <end position="238"/>
    </location>
</feature>
<dbReference type="EMBL" id="CP059736">
    <property type="protein sequence ID" value="WDE02656.1"/>
    <property type="molecule type" value="Genomic_DNA"/>
</dbReference>
<sequence>MKKLKVKGMSIKGIITATALCLASSNALAAMITVEDSFGVMGSSTAMDVGQESAILSIAGFNSSLGTLTGVSLTAYGQINATGTSQNNTSENGNTVATLGTIGSWGVISAVTHDFVFTRGSSFLDAAESSDSGDYDMAPGEIFSFDMGSERSGDMSIIDYSAFTTDGMIDFRFDFRAETVIRNFIGSGRETFTNTSNTGAWGKIVATYTYDAAPVPEPGALILLTAGLLGLGLRRKQG</sequence>
<feature type="signal peptide" evidence="1">
    <location>
        <begin position="1"/>
        <end position="29"/>
    </location>
</feature>